<comment type="caution">
    <text evidence="7">The sequence shown here is derived from an EMBL/GenBank/DDBJ whole genome shotgun (WGS) entry which is preliminary data.</text>
</comment>
<proteinExistence type="predicted"/>
<accession>A0ABC8SDZ6</accession>
<keyword evidence="2" id="KW-0547">Nucleotide-binding</keyword>
<evidence type="ECO:0000256" key="1">
    <source>
        <dbReference type="ARBA" id="ARBA00022737"/>
    </source>
</evidence>
<dbReference type="PRINTS" id="PR00364">
    <property type="entry name" value="DISEASERSIST"/>
</dbReference>
<organism evidence="7 8">
    <name type="scientific">Ilex paraguariensis</name>
    <name type="common">yerba mate</name>
    <dbReference type="NCBI Taxonomy" id="185542"/>
    <lineage>
        <taxon>Eukaryota</taxon>
        <taxon>Viridiplantae</taxon>
        <taxon>Streptophyta</taxon>
        <taxon>Embryophyta</taxon>
        <taxon>Tracheophyta</taxon>
        <taxon>Spermatophyta</taxon>
        <taxon>Magnoliopsida</taxon>
        <taxon>eudicotyledons</taxon>
        <taxon>Gunneridae</taxon>
        <taxon>Pentapetalae</taxon>
        <taxon>asterids</taxon>
        <taxon>campanulids</taxon>
        <taxon>Aquifoliales</taxon>
        <taxon>Aquifoliaceae</taxon>
        <taxon>Ilex</taxon>
    </lineage>
</organism>
<evidence type="ECO:0000256" key="2">
    <source>
        <dbReference type="ARBA" id="ARBA00022741"/>
    </source>
</evidence>
<dbReference type="PANTHER" id="PTHR36766">
    <property type="entry name" value="PLANT BROAD-SPECTRUM MILDEW RESISTANCE PROTEIN RPW8"/>
    <property type="match status" value="1"/>
</dbReference>
<evidence type="ECO:0000313" key="7">
    <source>
        <dbReference type="EMBL" id="CAK9155345.1"/>
    </source>
</evidence>
<dbReference type="Proteomes" id="UP001642360">
    <property type="component" value="Unassembled WGS sequence"/>
</dbReference>
<evidence type="ECO:0000313" key="8">
    <source>
        <dbReference type="Proteomes" id="UP001642360"/>
    </source>
</evidence>
<evidence type="ECO:0000259" key="6">
    <source>
        <dbReference type="Pfam" id="PF18052"/>
    </source>
</evidence>
<keyword evidence="1" id="KW-0677">Repeat</keyword>
<dbReference type="PANTHER" id="PTHR36766:SF63">
    <property type="entry name" value="NB-ARC DOMAIN-CONTAINING PROTEIN"/>
    <property type="match status" value="1"/>
</dbReference>
<dbReference type="GO" id="GO:0006952">
    <property type="term" value="P:defense response"/>
    <property type="evidence" value="ECO:0007669"/>
    <property type="project" value="UniProtKB-KW"/>
</dbReference>
<reference evidence="7 8" key="1">
    <citation type="submission" date="2024-02" db="EMBL/GenBank/DDBJ databases">
        <authorList>
            <person name="Vignale AGUSTIN F."/>
            <person name="Sosa J E."/>
            <person name="Modenutti C."/>
        </authorList>
    </citation>
    <scope>NUCLEOTIDE SEQUENCE [LARGE SCALE GENOMIC DNA]</scope>
</reference>
<dbReference type="Gene3D" id="1.20.5.4130">
    <property type="match status" value="1"/>
</dbReference>
<dbReference type="GO" id="GO:0005524">
    <property type="term" value="F:ATP binding"/>
    <property type="evidence" value="ECO:0007669"/>
    <property type="project" value="UniProtKB-KW"/>
</dbReference>
<keyword evidence="8" id="KW-1185">Reference proteome</keyword>
<dbReference type="Gene3D" id="3.40.50.300">
    <property type="entry name" value="P-loop containing nucleotide triphosphate hydrolases"/>
    <property type="match status" value="1"/>
</dbReference>
<keyword evidence="4" id="KW-0067">ATP-binding</keyword>
<protein>
    <recommendedName>
        <fullName evidence="9">AAA+ ATPase domain-containing protein</fullName>
    </recommendedName>
</protein>
<dbReference type="Pfam" id="PF18052">
    <property type="entry name" value="Rx_N"/>
    <property type="match status" value="1"/>
</dbReference>
<dbReference type="AlphaFoldDB" id="A0ABC8SDZ6"/>
<evidence type="ECO:0008006" key="9">
    <source>
        <dbReference type="Google" id="ProtNLM"/>
    </source>
</evidence>
<dbReference type="InterPro" id="IPR027417">
    <property type="entry name" value="P-loop_NTPase"/>
</dbReference>
<dbReference type="SUPFAM" id="SSF52540">
    <property type="entry name" value="P-loop containing nucleoside triphosphate hydrolases"/>
    <property type="match status" value="1"/>
</dbReference>
<evidence type="ECO:0000256" key="4">
    <source>
        <dbReference type="ARBA" id="ARBA00022840"/>
    </source>
</evidence>
<dbReference type="EMBL" id="CAUOFW020002687">
    <property type="protein sequence ID" value="CAK9155345.1"/>
    <property type="molecule type" value="Genomic_DNA"/>
</dbReference>
<gene>
    <name evidence="7" type="ORF">ILEXP_LOCUS23748</name>
</gene>
<feature type="domain" description="Disease resistance N-terminal" evidence="6">
    <location>
        <begin position="7"/>
        <end position="64"/>
    </location>
</feature>
<dbReference type="InterPro" id="IPR002182">
    <property type="entry name" value="NB-ARC"/>
</dbReference>
<sequence length="328" mass="37788">MDVFQLGINDEIDRLQSLLQFMQAAEKQNMENPVSEVWEEQLRDTASAIEDLVDEFLLDMKLAESDKPSNLCNIKSYVGFVVCCFKQAFLRYQLHRQLNSINKKFDLLTEGKSKFQINSTHQARVKDERDPGRASPYYEDSYVVGIDERVENLKNLVEQSKEQMMVITVCGPGGSGKTTLVKRLYSNIQKEKSIECYAWVFVTQTFKFEAALRQMAQGLYRSVGDKPPGDIDNMVVDRLRELLINFLQDRRYVLILDDVWDREVLEKIQTVLPSNSRSAIIITTRDETVDSKSLLEGRCLFKVDPLDHTMAWDLFCKVAFRGAEPKGR</sequence>
<dbReference type="Pfam" id="PF00931">
    <property type="entry name" value="NB-ARC"/>
    <property type="match status" value="1"/>
</dbReference>
<name>A0ABC8SDZ6_9AQUA</name>
<dbReference type="FunFam" id="3.40.50.300:FF:001091">
    <property type="entry name" value="Probable disease resistance protein At1g61300"/>
    <property type="match status" value="1"/>
</dbReference>
<keyword evidence="3" id="KW-0611">Plant defense</keyword>
<evidence type="ECO:0000259" key="5">
    <source>
        <dbReference type="Pfam" id="PF00931"/>
    </source>
</evidence>
<dbReference type="InterPro" id="IPR041118">
    <property type="entry name" value="Rx_N"/>
</dbReference>
<feature type="domain" description="NB-ARC" evidence="5">
    <location>
        <begin position="149"/>
        <end position="321"/>
    </location>
</feature>
<evidence type="ECO:0000256" key="3">
    <source>
        <dbReference type="ARBA" id="ARBA00022821"/>
    </source>
</evidence>